<dbReference type="RefSeq" id="WP_117679248.1">
    <property type="nucleotide sequence ID" value="NZ_CALJOO010000109.1"/>
</dbReference>
<dbReference type="AlphaFoldDB" id="A0A3E4QVN6"/>
<evidence type="ECO:0000313" key="4">
    <source>
        <dbReference type="EMBL" id="RGL11242.1"/>
    </source>
</evidence>
<dbReference type="Pfam" id="PF02661">
    <property type="entry name" value="Fic"/>
    <property type="match status" value="1"/>
</dbReference>
<accession>A0A3E4QVN6</accession>
<dbReference type="InterPro" id="IPR003812">
    <property type="entry name" value="Fido"/>
</dbReference>
<organism evidence="4 5">
    <name type="scientific">Collinsella tanakaei</name>
    <dbReference type="NCBI Taxonomy" id="626935"/>
    <lineage>
        <taxon>Bacteria</taxon>
        <taxon>Bacillati</taxon>
        <taxon>Actinomycetota</taxon>
        <taxon>Coriobacteriia</taxon>
        <taxon>Coriobacteriales</taxon>
        <taxon>Coriobacteriaceae</taxon>
        <taxon>Collinsella</taxon>
    </lineage>
</organism>
<dbReference type="InterPro" id="IPR040198">
    <property type="entry name" value="Fido_containing"/>
</dbReference>
<reference evidence="4 5" key="1">
    <citation type="submission" date="2018-08" db="EMBL/GenBank/DDBJ databases">
        <title>A genome reference for cultivated species of the human gut microbiota.</title>
        <authorList>
            <person name="Zou Y."/>
            <person name="Xue W."/>
            <person name="Luo G."/>
        </authorList>
    </citation>
    <scope>NUCLEOTIDE SEQUENCE [LARGE SCALE GENOMIC DNA]</scope>
    <source>
        <strain evidence="4 5">TF08-14</strain>
    </source>
</reference>
<dbReference type="Proteomes" id="UP000260943">
    <property type="component" value="Unassembled WGS sequence"/>
</dbReference>
<dbReference type="EMBL" id="QSRJ01000003">
    <property type="protein sequence ID" value="RGL11242.1"/>
    <property type="molecule type" value="Genomic_DNA"/>
</dbReference>
<dbReference type="SUPFAM" id="SSF140931">
    <property type="entry name" value="Fic-like"/>
    <property type="match status" value="1"/>
</dbReference>
<evidence type="ECO:0000259" key="3">
    <source>
        <dbReference type="PROSITE" id="PS51459"/>
    </source>
</evidence>
<sequence length="364" mass="40937">MTQFDFNRALASLMTPEVVSALGNIRELKGRTSLLSAAHPNRFAALVEVAKIQSTSASNKIENISTSDRRLRELMLENVEPKNRDEREIAGYRYVLDIVHESHDNIPITPGVILQLHRDLYRFSGDSHAGRWKDSDNVIAERTAQGELVARFIPTSAAATPGAIEAICNEYRKQVEAMVYDPLLVSLVFAFDFVSIHPFNDGNGRMSRLVTLLLMYRSGYDVGKYVSIEREIERTKETYYEALAASSHGWREGDNDYTPFITYMLGIIGACYRELADRFSLVGAPASNEDAVRAFFDKQLGTATKREILDANPGMSQRTLERILSKLQQEGVIEKVGAARSTAYRRLWDTPSPANLPHERTETR</sequence>
<name>A0A3E4QVN6_9ACTN</name>
<feature type="binding site" evidence="2">
    <location>
        <begin position="201"/>
        <end position="208"/>
    </location>
    <ligand>
        <name>ATP</name>
        <dbReference type="ChEBI" id="CHEBI:30616"/>
    </ligand>
</feature>
<comment type="caution">
    <text evidence="4">The sequence shown here is derived from an EMBL/GenBank/DDBJ whole genome shotgun (WGS) entry which is preliminary data.</text>
</comment>
<gene>
    <name evidence="4" type="ORF">DXC81_03785</name>
</gene>
<dbReference type="Gene3D" id="1.10.3290.10">
    <property type="entry name" value="Fido-like domain"/>
    <property type="match status" value="1"/>
</dbReference>
<evidence type="ECO:0000256" key="2">
    <source>
        <dbReference type="PIRSR" id="PIRSR640198-2"/>
    </source>
</evidence>
<feature type="binding site" evidence="2">
    <location>
        <begin position="239"/>
        <end position="240"/>
    </location>
    <ligand>
        <name>ATP</name>
        <dbReference type="ChEBI" id="CHEBI:30616"/>
    </ligand>
</feature>
<feature type="domain" description="Fido" evidence="3">
    <location>
        <begin position="108"/>
        <end position="266"/>
    </location>
</feature>
<dbReference type="PROSITE" id="PS51459">
    <property type="entry name" value="FIDO"/>
    <property type="match status" value="1"/>
</dbReference>
<dbReference type="Gene3D" id="1.10.10.10">
    <property type="entry name" value="Winged helix-like DNA-binding domain superfamily/Winged helix DNA-binding domain"/>
    <property type="match status" value="1"/>
</dbReference>
<evidence type="ECO:0000313" key="5">
    <source>
        <dbReference type="Proteomes" id="UP000260943"/>
    </source>
</evidence>
<evidence type="ECO:0000256" key="1">
    <source>
        <dbReference type="PIRSR" id="PIRSR640198-1"/>
    </source>
</evidence>
<protein>
    <submittedName>
        <fullName evidence="4">Fic family protein</fullName>
    </submittedName>
</protein>
<keyword evidence="2" id="KW-0067">ATP-binding</keyword>
<keyword evidence="2" id="KW-0547">Nucleotide-binding</keyword>
<dbReference type="GO" id="GO:0005524">
    <property type="term" value="F:ATP binding"/>
    <property type="evidence" value="ECO:0007669"/>
    <property type="project" value="UniProtKB-KW"/>
</dbReference>
<dbReference type="PANTHER" id="PTHR13504:SF38">
    <property type="entry name" value="FIDO DOMAIN-CONTAINING PROTEIN"/>
    <property type="match status" value="1"/>
</dbReference>
<dbReference type="InterPro" id="IPR036597">
    <property type="entry name" value="Fido-like_dom_sf"/>
</dbReference>
<proteinExistence type="predicted"/>
<dbReference type="InterPro" id="IPR036388">
    <property type="entry name" value="WH-like_DNA-bd_sf"/>
</dbReference>
<dbReference type="PANTHER" id="PTHR13504">
    <property type="entry name" value="FIDO DOMAIN-CONTAINING PROTEIN DDB_G0283145"/>
    <property type="match status" value="1"/>
</dbReference>
<feature type="active site" evidence="1">
    <location>
        <position position="197"/>
    </location>
</feature>